<keyword evidence="2" id="KW-0812">Transmembrane</keyword>
<evidence type="ECO:0000313" key="3">
    <source>
        <dbReference type="EMBL" id="MFC5883906.1"/>
    </source>
</evidence>
<evidence type="ECO:0000256" key="1">
    <source>
        <dbReference type="SAM" id="MobiDB-lite"/>
    </source>
</evidence>
<protein>
    <recommendedName>
        <fullName evidence="5">Integral membrane protein</fullName>
    </recommendedName>
</protein>
<evidence type="ECO:0008006" key="5">
    <source>
        <dbReference type="Google" id="ProtNLM"/>
    </source>
</evidence>
<dbReference type="EMBL" id="JBHSOD010000002">
    <property type="protein sequence ID" value="MFC5883906.1"/>
    <property type="molecule type" value="Genomic_DNA"/>
</dbReference>
<evidence type="ECO:0000313" key="4">
    <source>
        <dbReference type="Proteomes" id="UP001596067"/>
    </source>
</evidence>
<dbReference type="RefSeq" id="WP_313763261.1">
    <property type="nucleotide sequence ID" value="NZ_BAAAVH010000108.1"/>
</dbReference>
<feature type="region of interest" description="Disordered" evidence="1">
    <location>
        <begin position="191"/>
        <end position="230"/>
    </location>
</feature>
<keyword evidence="2" id="KW-1133">Transmembrane helix</keyword>
<accession>A0ABW1EPI5</accession>
<name>A0ABW1EPI5_9ACTN</name>
<keyword evidence="4" id="KW-1185">Reference proteome</keyword>
<keyword evidence="2" id="KW-0472">Membrane</keyword>
<gene>
    <name evidence="3" type="ORF">ACFP0N_02770</name>
</gene>
<proteinExistence type="predicted"/>
<dbReference type="Proteomes" id="UP001596067">
    <property type="component" value="Unassembled WGS sequence"/>
</dbReference>
<feature type="transmembrane region" description="Helical" evidence="2">
    <location>
        <begin position="68"/>
        <end position="91"/>
    </location>
</feature>
<sequence>MSADELLRRGRDGTTTDLVFEWGGGSWPAAAFLVLRTLAVLLAVGLAFLPVGILIVVVAVIIGATFVGAVTVCGALWAAAALLLWPFAAVAELRSVRRVQFAPAGAPTELRFVRGARADAWAPISGLRRIQLDETVEEPYEGDPEPAGRTLAITVVTLTGDDGRPHRAPDGTDVDALQRSLEQLLGPAGIPVLRRTERRVRPKPRPPSGGGWAYGGSGSANSGGGFSGGG</sequence>
<reference evidence="4" key="1">
    <citation type="journal article" date="2019" name="Int. J. Syst. Evol. Microbiol.">
        <title>The Global Catalogue of Microorganisms (GCM) 10K type strain sequencing project: providing services to taxonomists for standard genome sequencing and annotation.</title>
        <authorList>
            <consortium name="The Broad Institute Genomics Platform"/>
            <consortium name="The Broad Institute Genome Sequencing Center for Infectious Disease"/>
            <person name="Wu L."/>
            <person name="Ma J."/>
        </authorList>
    </citation>
    <scope>NUCLEOTIDE SEQUENCE [LARGE SCALE GENOMIC DNA]</scope>
    <source>
        <strain evidence="4">CGMCC 4.1469</strain>
    </source>
</reference>
<feature type="transmembrane region" description="Helical" evidence="2">
    <location>
        <begin position="38"/>
        <end position="62"/>
    </location>
</feature>
<evidence type="ECO:0000256" key="2">
    <source>
        <dbReference type="SAM" id="Phobius"/>
    </source>
</evidence>
<comment type="caution">
    <text evidence="3">The sequence shown here is derived from an EMBL/GenBank/DDBJ whole genome shotgun (WGS) entry which is preliminary data.</text>
</comment>
<organism evidence="3 4">
    <name type="scientific">Kitasatospora aburaviensis</name>
    <dbReference type="NCBI Taxonomy" id="67265"/>
    <lineage>
        <taxon>Bacteria</taxon>
        <taxon>Bacillati</taxon>
        <taxon>Actinomycetota</taxon>
        <taxon>Actinomycetes</taxon>
        <taxon>Kitasatosporales</taxon>
        <taxon>Streptomycetaceae</taxon>
        <taxon>Kitasatospora</taxon>
    </lineage>
</organism>
<feature type="compositionally biased region" description="Gly residues" evidence="1">
    <location>
        <begin position="208"/>
        <end position="230"/>
    </location>
</feature>